<keyword evidence="3" id="KW-1185">Reference proteome</keyword>
<feature type="domain" description="Major capsid protein C-terminal" evidence="1">
    <location>
        <begin position="77"/>
        <end position="251"/>
    </location>
</feature>
<dbReference type="Pfam" id="PF04451">
    <property type="entry name" value="Capsid_NCLDV"/>
    <property type="match status" value="1"/>
</dbReference>
<proteinExistence type="predicted"/>
<dbReference type="Gene3D" id="2.70.9.10">
    <property type="entry name" value="Adenovirus Type 2 Hexon, domain 4"/>
    <property type="match status" value="1"/>
</dbReference>
<sequence length="258" mass="29785">VVQLFVNLKYYFSSALSQAFPICCAQFSQPTNRLHLRRLEDLLVFSNPANTKLDSQFNGAIRRGAYMMEAIFLSAEERESFTDSNHTYLIKNMQYSDFHFKEPGATRMSITPDFHHPCTNMMFVVQRKSALQKKNYFQFELTDLEDDHPLVSASLKINGSDRERARPAAYFSKIKPAKHMKRTPKRGIYVYPFAYYPTAWYPSGSINMSRIVSFGLDLTFPSVDKNGDAFEDAQVTVFMENHNILRFKDGQISLRYAS</sequence>
<name>A0ABP0PMB8_9DINO</name>
<dbReference type="SUPFAM" id="SSF49749">
    <property type="entry name" value="Group II dsDNA viruses VP"/>
    <property type="match status" value="1"/>
</dbReference>
<dbReference type="Proteomes" id="UP001642464">
    <property type="component" value="Unassembled WGS sequence"/>
</dbReference>
<gene>
    <name evidence="2" type="ORF">SCF082_LOCUS36954</name>
</gene>
<evidence type="ECO:0000259" key="1">
    <source>
        <dbReference type="Pfam" id="PF04451"/>
    </source>
</evidence>
<dbReference type="EMBL" id="CAXAMM010037154">
    <property type="protein sequence ID" value="CAK9076773.1"/>
    <property type="molecule type" value="Genomic_DNA"/>
</dbReference>
<dbReference type="Gene3D" id="2.70.9.20">
    <property type="entry name" value="Major capsid protein Vp54"/>
    <property type="match status" value="1"/>
</dbReference>
<evidence type="ECO:0000313" key="3">
    <source>
        <dbReference type="Proteomes" id="UP001642464"/>
    </source>
</evidence>
<protein>
    <submittedName>
        <fullName evidence="2">Major capsid protein (MCP)</fullName>
    </submittedName>
</protein>
<comment type="caution">
    <text evidence="2">The sequence shown here is derived from an EMBL/GenBank/DDBJ whole genome shotgun (WGS) entry which is preliminary data.</text>
</comment>
<feature type="non-terminal residue" evidence="2">
    <location>
        <position position="1"/>
    </location>
</feature>
<dbReference type="InterPro" id="IPR038519">
    <property type="entry name" value="MCP_C_sf"/>
</dbReference>
<dbReference type="InterPro" id="IPR016112">
    <property type="entry name" value="VP_dsDNA_II"/>
</dbReference>
<dbReference type="InterPro" id="IPR007542">
    <property type="entry name" value="MCP_C"/>
</dbReference>
<organism evidence="2 3">
    <name type="scientific">Durusdinium trenchii</name>
    <dbReference type="NCBI Taxonomy" id="1381693"/>
    <lineage>
        <taxon>Eukaryota</taxon>
        <taxon>Sar</taxon>
        <taxon>Alveolata</taxon>
        <taxon>Dinophyceae</taxon>
        <taxon>Suessiales</taxon>
        <taxon>Symbiodiniaceae</taxon>
        <taxon>Durusdinium</taxon>
    </lineage>
</organism>
<reference evidence="2 3" key="1">
    <citation type="submission" date="2024-02" db="EMBL/GenBank/DDBJ databases">
        <authorList>
            <person name="Chen Y."/>
            <person name="Shah S."/>
            <person name="Dougan E. K."/>
            <person name="Thang M."/>
            <person name="Chan C."/>
        </authorList>
    </citation>
    <scope>NUCLEOTIDE SEQUENCE [LARGE SCALE GENOMIC DNA]</scope>
</reference>
<evidence type="ECO:0000313" key="2">
    <source>
        <dbReference type="EMBL" id="CAK9076773.1"/>
    </source>
</evidence>
<accession>A0ABP0PMB8</accession>